<dbReference type="InterPro" id="IPR019734">
    <property type="entry name" value="TPR_rpt"/>
</dbReference>
<keyword evidence="2 9" id="KW-0812">Transmembrane</keyword>
<feature type="coiled-coil region" evidence="8">
    <location>
        <begin position="173"/>
        <end position="207"/>
    </location>
</feature>
<dbReference type="AlphaFoldDB" id="A0A949WRL2"/>
<dbReference type="PROSITE" id="PS50005">
    <property type="entry name" value="TPR"/>
    <property type="match status" value="1"/>
</dbReference>
<evidence type="ECO:0000256" key="3">
    <source>
        <dbReference type="ARBA" id="ARBA00022737"/>
    </source>
</evidence>
<proteinExistence type="predicted"/>
<evidence type="ECO:0000256" key="6">
    <source>
        <dbReference type="ARBA" id="ARBA00023136"/>
    </source>
</evidence>
<dbReference type="SMART" id="SM00028">
    <property type="entry name" value="TPR"/>
    <property type="match status" value="4"/>
</dbReference>
<evidence type="ECO:0000256" key="9">
    <source>
        <dbReference type="SAM" id="Phobius"/>
    </source>
</evidence>
<name>A0A949WRL2_9CLOT</name>
<dbReference type="GO" id="GO:0008320">
    <property type="term" value="F:protein transmembrane transporter activity"/>
    <property type="evidence" value="ECO:0007669"/>
    <property type="project" value="TreeGrafter"/>
</dbReference>
<protein>
    <submittedName>
        <fullName evidence="10">Tetratricopeptide repeat protein</fullName>
    </submittedName>
</protein>
<dbReference type="PANTHER" id="PTHR46208:SF1">
    <property type="entry name" value="MITOCHONDRIAL IMPORT RECEPTOR SUBUNIT TOM70"/>
    <property type="match status" value="1"/>
</dbReference>
<feature type="transmembrane region" description="Helical" evidence="9">
    <location>
        <begin position="128"/>
        <end position="147"/>
    </location>
</feature>
<dbReference type="GO" id="GO:0030943">
    <property type="term" value="F:mitochondrion targeting sequence binding"/>
    <property type="evidence" value="ECO:0007669"/>
    <property type="project" value="TreeGrafter"/>
</dbReference>
<keyword evidence="3" id="KW-0677">Repeat</keyword>
<evidence type="ECO:0000256" key="8">
    <source>
        <dbReference type="SAM" id="Coils"/>
    </source>
</evidence>
<dbReference type="Pfam" id="PF14559">
    <property type="entry name" value="TPR_19"/>
    <property type="match status" value="1"/>
</dbReference>
<evidence type="ECO:0000256" key="2">
    <source>
        <dbReference type="ARBA" id="ARBA00022692"/>
    </source>
</evidence>
<keyword evidence="8" id="KW-0175">Coiled coil</keyword>
<evidence type="ECO:0000256" key="7">
    <source>
        <dbReference type="PROSITE-ProRule" id="PRU00339"/>
    </source>
</evidence>
<evidence type="ECO:0000256" key="5">
    <source>
        <dbReference type="ARBA" id="ARBA00022989"/>
    </source>
</evidence>
<dbReference type="EMBL" id="JAEEGC010000068">
    <property type="protein sequence ID" value="MBV7274160.1"/>
    <property type="molecule type" value="Genomic_DNA"/>
</dbReference>
<comment type="caution">
    <text evidence="10">The sequence shown here is derived from an EMBL/GenBank/DDBJ whole genome shotgun (WGS) entry which is preliminary data.</text>
</comment>
<reference evidence="10" key="1">
    <citation type="submission" date="2020-12" db="EMBL/GenBank/DDBJ databases">
        <title>Clostridium thailandense sp. nov., a novel acetogenic bacterium isolated from peat land soil in Thailand.</title>
        <authorList>
            <person name="Chaikitkaew S."/>
            <person name="Birkeland N.K."/>
        </authorList>
    </citation>
    <scope>NUCLEOTIDE SEQUENCE</scope>
    <source>
        <strain evidence="10">PL3</strain>
    </source>
</reference>
<keyword evidence="6 9" id="KW-0472">Membrane</keyword>
<evidence type="ECO:0000256" key="1">
    <source>
        <dbReference type="ARBA" id="ARBA00004167"/>
    </source>
</evidence>
<gene>
    <name evidence="10" type="ORF">I6U48_14735</name>
</gene>
<organism evidence="10 11">
    <name type="scientific">Clostridium thailandense</name>
    <dbReference type="NCBI Taxonomy" id="2794346"/>
    <lineage>
        <taxon>Bacteria</taxon>
        <taxon>Bacillati</taxon>
        <taxon>Bacillota</taxon>
        <taxon>Clostridia</taxon>
        <taxon>Eubacteriales</taxon>
        <taxon>Clostridiaceae</taxon>
        <taxon>Clostridium</taxon>
    </lineage>
</organism>
<keyword evidence="5 9" id="KW-1133">Transmembrane helix</keyword>
<dbReference type="RefSeq" id="WP_218321227.1">
    <property type="nucleotide sequence ID" value="NZ_JAEEGC010000068.1"/>
</dbReference>
<dbReference type="Pfam" id="PF13174">
    <property type="entry name" value="TPR_6"/>
    <property type="match status" value="1"/>
</dbReference>
<feature type="repeat" description="TPR" evidence="7">
    <location>
        <begin position="297"/>
        <end position="330"/>
    </location>
</feature>
<dbReference type="GO" id="GO:0016020">
    <property type="term" value="C:membrane"/>
    <property type="evidence" value="ECO:0007669"/>
    <property type="project" value="UniProtKB-SubCell"/>
</dbReference>
<keyword evidence="11" id="KW-1185">Reference proteome</keyword>
<dbReference type="PANTHER" id="PTHR46208">
    <property type="entry name" value="MITOCHONDRIAL IMPORT RECEPTOR SUBUNIT TOM70"/>
    <property type="match status" value="1"/>
</dbReference>
<sequence>MNFNYEIDKINPISISKEEFSIYEISDNVRKSIGLYNKSIRNLKINCVDLAIADLKKALSLNPNFYEAMKLLGLCYIYKKNFNKARKLFEKLAEYDIYTEIANKYLREIRNDRATSKTLTTIKNTKKLIIAFMVVIVIVAVALGIYFNTSSIQSVFNRSQNAELEKNKGIDQQKSIDEKKKEMNEKLERLKKEQEAEKTKIDSNNKNNVVSILNDAENFYSEGNYEKALDNLITLKSLKLDGAEKSRFDKLWNGIKANNVWNIYNEGNKLYKQGNYQDALQKLLKVQQLAPELEVMPWAIYQIGNCYKQTNDNKNALIFFQKVMSDYPNTQYARYSEEMINEINNNK</sequence>
<evidence type="ECO:0000313" key="11">
    <source>
        <dbReference type="Proteomes" id="UP000694308"/>
    </source>
</evidence>
<dbReference type="Proteomes" id="UP000694308">
    <property type="component" value="Unassembled WGS sequence"/>
</dbReference>
<keyword evidence="4 7" id="KW-0802">TPR repeat</keyword>
<evidence type="ECO:0000256" key="4">
    <source>
        <dbReference type="ARBA" id="ARBA00022803"/>
    </source>
</evidence>
<comment type="subcellular location">
    <subcellularLocation>
        <location evidence="1">Membrane</location>
        <topology evidence="1">Single-pass membrane protein</topology>
    </subcellularLocation>
</comment>
<evidence type="ECO:0000313" key="10">
    <source>
        <dbReference type="EMBL" id="MBV7274160.1"/>
    </source>
</evidence>
<accession>A0A949WRL2</accession>
<dbReference type="GO" id="GO:0030150">
    <property type="term" value="P:protein import into mitochondrial matrix"/>
    <property type="evidence" value="ECO:0007669"/>
    <property type="project" value="TreeGrafter"/>
</dbReference>